<feature type="compositionally biased region" description="Basic and acidic residues" evidence="6">
    <location>
        <begin position="463"/>
        <end position="477"/>
    </location>
</feature>
<evidence type="ECO:0000256" key="3">
    <source>
        <dbReference type="ARBA" id="ARBA00022989"/>
    </source>
</evidence>
<feature type="transmembrane region" description="Helical" evidence="7">
    <location>
        <begin position="522"/>
        <end position="544"/>
    </location>
</feature>
<dbReference type="Pfam" id="PF00361">
    <property type="entry name" value="Proton_antipo_M"/>
    <property type="match status" value="1"/>
</dbReference>
<dbReference type="GO" id="GO:0008137">
    <property type="term" value="F:NADH dehydrogenase (ubiquinone) activity"/>
    <property type="evidence" value="ECO:0007669"/>
    <property type="project" value="InterPro"/>
</dbReference>
<evidence type="ECO:0000256" key="1">
    <source>
        <dbReference type="ARBA" id="ARBA00004127"/>
    </source>
</evidence>
<evidence type="ECO:0000256" key="5">
    <source>
        <dbReference type="RuleBase" id="RU000320"/>
    </source>
</evidence>
<dbReference type="Gene3D" id="1.20.5.2700">
    <property type="match status" value="1"/>
</dbReference>
<dbReference type="InterPro" id="IPR003945">
    <property type="entry name" value="NU5C-like"/>
</dbReference>
<evidence type="ECO:0000313" key="10">
    <source>
        <dbReference type="EMBL" id="GHE86911.1"/>
    </source>
</evidence>
<dbReference type="GO" id="GO:0015990">
    <property type="term" value="P:electron transport coupled proton transport"/>
    <property type="evidence" value="ECO:0007669"/>
    <property type="project" value="TreeGrafter"/>
</dbReference>
<feature type="compositionally biased region" description="Low complexity" evidence="6">
    <location>
        <begin position="450"/>
        <end position="461"/>
    </location>
</feature>
<feature type="transmembrane region" description="Helical" evidence="7">
    <location>
        <begin position="626"/>
        <end position="645"/>
    </location>
</feature>
<feature type="region of interest" description="Disordered" evidence="6">
    <location>
        <begin position="448"/>
        <end position="477"/>
    </location>
</feature>
<keyword evidence="4 7" id="KW-0472">Membrane</keyword>
<dbReference type="GO" id="GO:0042773">
    <property type="term" value="P:ATP synthesis coupled electron transport"/>
    <property type="evidence" value="ECO:0007669"/>
    <property type="project" value="InterPro"/>
</dbReference>
<feature type="domain" description="NADH:quinone oxidoreductase/Mrp antiporter transmembrane" evidence="8">
    <location>
        <begin position="135"/>
        <end position="417"/>
    </location>
</feature>
<gene>
    <name evidence="10" type="primary">nuoL</name>
    <name evidence="10" type="ORF">GCM10014715_49260</name>
</gene>
<evidence type="ECO:0000256" key="2">
    <source>
        <dbReference type="ARBA" id="ARBA00022692"/>
    </source>
</evidence>
<feature type="transmembrane region" description="Helical" evidence="7">
    <location>
        <begin position="214"/>
        <end position="234"/>
    </location>
</feature>
<keyword evidence="2 5" id="KW-0812">Transmembrane</keyword>
<reference evidence="10" key="2">
    <citation type="submission" date="2020-09" db="EMBL/GenBank/DDBJ databases">
        <authorList>
            <person name="Sun Q."/>
            <person name="Ohkuma M."/>
        </authorList>
    </citation>
    <scope>NUCLEOTIDE SEQUENCE</scope>
    <source>
        <strain evidence="10">JCM 3302</strain>
    </source>
</reference>
<dbReference type="EMBL" id="BNBC01000024">
    <property type="protein sequence ID" value="GHE86911.1"/>
    <property type="molecule type" value="Genomic_DNA"/>
</dbReference>
<dbReference type="NCBIfam" id="TIGR01974">
    <property type="entry name" value="NDH_I_L"/>
    <property type="match status" value="1"/>
</dbReference>
<feature type="transmembrane region" description="Helical" evidence="7">
    <location>
        <begin position="89"/>
        <end position="106"/>
    </location>
</feature>
<dbReference type="RefSeq" id="WP_189903611.1">
    <property type="nucleotide sequence ID" value="NZ_BNBC01000024.1"/>
</dbReference>
<dbReference type="InterPro" id="IPR001516">
    <property type="entry name" value="Proton_antipo_N"/>
</dbReference>
<feature type="domain" description="NADH-Ubiquinone oxidoreductase (complex I) chain 5 N-terminal" evidence="9">
    <location>
        <begin position="69"/>
        <end position="119"/>
    </location>
</feature>
<feature type="transmembrane region" description="Helical" evidence="7">
    <location>
        <begin position="414"/>
        <end position="432"/>
    </location>
</feature>
<protein>
    <submittedName>
        <fullName evidence="10">NADH-quinone oxidoreductase subunit L</fullName>
    </submittedName>
</protein>
<dbReference type="GO" id="GO:0003954">
    <property type="term" value="F:NADH dehydrogenase activity"/>
    <property type="evidence" value="ECO:0007669"/>
    <property type="project" value="TreeGrafter"/>
</dbReference>
<organism evidence="10 11">
    <name type="scientific">Streptomyces spiralis</name>
    <dbReference type="NCBI Taxonomy" id="66376"/>
    <lineage>
        <taxon>Bacteria</taxon>
        <taxon>Bacillati</taxon>
        <taxon>Actinomycetota</taxon>
        <taxon>Actinomycetes</taxon>
        <taxon>Kitasatosporales</taxon>
        <taxon>Streptomycetaceae</taxon>
        <taxon>Streptomyces</taxon>
    </lineage>
</organism>
<evidence type="ECO:0000259" key="8">
    <source>
        <dbReference type="Pfam" id="PF00361"/>
    </source>
</evidence>
<accession>A0A919A721</accession>
<evidence type="ECO:0000256" key="4">
    <source>
        <dbReference type="ARBA" id="ARBA00023136"/>
    </source>
</evidence>
<dbReference type="Pfam" id="PF00662">
    <property type="entry name" value="Proton_antipo_N"/>
    <property type="match status" value="1"/>
</dbReference>
<feature type="transmembrane region" description="Helical" evidence="7">
    <location>
        <begin position="32"/>
        <end position="54"/>
    </location>
</feature>
<dbReference type="GO" id="GO:0016020">
    <property type="term" value="C:membrane"/>
    <property type="evidence" value="ECO:0007669"/>
    <property type="project" value="UniProtKB-SubCell"/>
</dbReference>
<feature type="transmembrane region" description="Helical" evidence="7">
    <location>
        <begin position="483"/>
        <end position="502"/>
    </location>
</feature>
<feature type="transmembrane region" description="Helical" evidence="7">
    <location>
        <begin position="278"/>
        <end position="299"/>
    </location>
</feature>
<feature type="transmembrane region" description="Helical" evidence="7">
    <location>
        <begin position="118"/>
        <end position="135"/>
    </location>
</feature>
<comment type="subcellular location">
    <subcellularLocation>
        <location evidence="1">Endomembrane system</location>
        <topology evidence="1">Multi-pass membrane protein</topology>
    </subcellularLocation>
    <subcellularLocation>
        <location evidence="5">Membrane</location>
        <topology evidence="5">Multi-pass membrane protein</topology>
    </subcellularLocation>
</comment>
<dbReference type="PANTHER" id="PTHR42829">
    <property type="entry name" value="NADH-UBIQUINONE OXIDOREDUCTASE CHAIN 5"/>
    <property type="match status" value="1"/>
</dbReference>
<keyword evidence="11" id="KW-1185">Reference proteome</keyword>
<keyword evidence="3 7" id="KW-1133">Transmembrane helix</keyword>
<comment type="caution">
    <text evidence="10">The sequence shown here is derived from an EMBL/GenBank/DDBJ whole genome shotgun (WGS) entry which is preliminary data.</text>
</comment>
<dbReference type="AlphaFoldDB" id="A0A919A721"/>
<feature type="transmembrane region" description="Helical" evidence="7">
    <location>
        <begin position="246"/>
        <end position="266"/>
    </location>
</feature>
<dbReference type="InterPro" id="IPR018393">
    <property type="entry name" value="NADHpl_OxRdtase_5_subgr"/>
</dbReference>
<dbReference type="PRINTS" id="PR01434">
    <property type="entry name" value="NADHDHGNASE5"/>
</dbReference>
<feature type="transmembrane region" description="Helical" evidence="7">
    <location>
        <begin position="181"/>
        <end position="202"/>
    </location>
</feature>
<dbReference type="InterPro" id="IPR001750">
    <property type="entry name" value="ND/Mrp_TM"/>
</dbReference>
<dbReference type="PRINTS" id="PR01435">
    <property type="entry name" value="NPOXDRDTASE5"/>
</dbReference>
<name>A0A919A721_9ACTN</name>
<evidence type="ECO:0000313" key="11">
    <source>
        <dbReference type="Proteomes" id="UP000641386"/>
    </source>
</evidence>
<evidence type="ECO:0000256" key="7">
    <source>
        <dbReference type="SAM" id="Phobius"/>
    </source>
</evidence>
<sequence length="648" mass="68783">MDNLIALLIAAPLLGAAVLLVGGRRLDAVGHWLGTLLAAVSFVIGLVLFADLLGKDAGQRTMIQHLFSWIPVAGFQADVTFRLDQLSMTFVLLITGVGSLIHLYSVGYMEHDERRRRFFGYLNLFLAAMLLLVLADNYLLLYVGWEGVGLASYLLIGFWQHKPSAATAAKKAFLVNRVGDMGLSIAIMLMFTTFGTFAFGPVLSHAGDTGEGKLTAIGLMLLLAACGKSAQVPLQSWLGDAMEGPTPVSALIHAATMVTAGVYLIVRSGAIFNAAPDAQLAVTVVGAVTLLFGAIVGCAKDDIKKALAGSTMSQIGYMVLAAGLGPIGYVFAIMHLVTHGFFKAGLFLGAGSVMHGMNDEVDMRRYGGLRKYMPVTFITFGLGYLAIIGFPGLSGFFSKDKIIEAAFAKGGTEGWILGGAALLGAAITAYYMTRVMLMTFFGEERWRNQPTASPAEPSVEPAAEERGEHAEPHPHESPKVMTIPMIVLAVGSVFGGAFFSIGDRFLHWLEPVTGHSEGNSPVSAMTVTGATMVCLVVGVAIAYAQYGRKPVPAVAPRGSLLTRAARRDLLQDDFNHVVLVRGGEHLTRSLVYVDHTLVDGVVNGTAASMGGLSGRMRRLQNGFARSYAVSMFGGAALLVAATLLMRAV</sequence>
<dbReference type="PANTHER" id="PTHR42829:SF2">
    <property type="entry name" value="NADH-UBIQUINONE OXIDOREDUCTASE CHAIN 5"/>
    <property type="match status" value="1"/>
</dbReference>
<reference evidence="10" key="1">
    <citation type="journal article" date="2014" name="Int. J. Syst. Evol. Microbiol.">
        <title>Complete genome sequence of Corynebacterium casei LMG S-19264T (=DSM 44701T), isolated from a smear-ripened cheese.</title>
        <authorList>
            <consortium name="US DOE Joint Genome Institute (JGI-PGF)"/>
            <person name="Walter F."/>
            <person name="Albersmeier A."/>
            <person name="Kalinowski J."/>
            <person name="Ruckert C."/>
        </authorList>
    </citation>
    <scope>NUCLEOTIDE SEQUENCE</scope>
    <source>
        <strain evidence="10">JCM 3302</strain>
    </source>
</reference>
<dbReference type="GO" id="GO:0012505">
    <property type="term" value="C:endomembrane system"/>
    <property type="evidence" value="ECO:0007669"/>
    <property type="project" value="UniProtKB-SubCell"/>
</dbReference>
<evidence type="ECO:0000256" key="6">
    <source>
        <dbReference type="SAM" id="MobiDB-lite"/>
    </source>
</evidence>
<evidence type="ECO:0000259" key="9">
    <source>
        <dbReference type="Pfam" id="PF00662"/>
    </source>
</evidence>
<dbReference type="Proteomes" id="UP000641386">
    <property type="component" value="Unassembled WGS sequence"/>
</dbReference>
<dbReference type="NCBIfam" id="NF005141">
    <property type="entry name" value="PRK06590.1"/>
    <property type="match status" value="1"/>
</dbReference>
<proteinExistence type="predicted"/>
<feature type="transmembrane region" description="Helical" evidence="7">
    <location>
        <begin position="372"/>
        <end position="394"/>
    </location>
</feature>